<dbReference type="Gene3D" id="1.10.287.130">
    <property type="match status" value="1"/>
</dbReference>
<name>A0A0F9MC76_9ZZZZ</name>
<dbReference type="GO" id="GO:0005524">
    <property type="term" value="F:ATP binding"/>
    <property type="evidence" value="ECO:0007669"/>
    <property type="project" value="UniProtKB-KW"/>
</dbReference>
<dbReference type="EMBL" id="LAZR01004855">
    <property type="protein sequence ID" value="KKN04995.1"/>
    <property type="molecule type" value="Genomic_DNA"/>
</dbReference>
<dbReference type="Gene3D" id="3.30.450.20">
    <property type="entry name" value="PAS domain"/>
    <property type="match status" value="1"/>
</dbReference>
<sequence length="451" mass="52213">GKPLDSIFNIIKEETRISVENPISRVIREGKVIELTNHTILIAKNGNKIPIADKYAPIKDEKGIIIGAVLIFRDITTRRKTENALKERMKELKAFYELSELMEEPDIALRTLMQKVVDMILKSMQYPEITCSIIKFRDQEFKTDNFRETKWVLKSDIKVMGELTGSFEIFYLKKKPDIDEGPFLKEERALLNALSERIGKIVERMESEQKLKASKETKYREAYNRAEFYKDLFTHDINHILQNINLGAELSEMHIGDLEKLKKYHGVIIDQVNRGAKLVSNIRKLSKLEEDEISIKQIEICSILEKSIDYIKNSYQDRNMSIEVDSISERLYVQANELLEDVFENILINAVKYNENPKVEIIIKVSREKKEEINYLKMEFIDNSIGIDEFRKKLIFQKGHIEGKGVHGLGVGLSLVKKITESYNGKIWVQDRVKGDHSKGSNFVLLLPEVS</sequence>
<keyword evidence="9" id="KW-0067">ATP-binding</keyword>
<dbReference type="GO" id="GO:0016020">
    <property type="term" value="C:membrane"/>
    <property type="evidence" value="ECO:0007669"/>
    <property type="project" value="UniProtKB-SubCell"/>
</dbReference>
<dbReference type="GO" id="GO:0007234">
    <property type="term" value="P:osmosensory signaling via phosphorelay pathway"/>
    <property type="evidence" value="ECO:0007669"/>
    <property type="project" value="TreeGrafter"/>
</dbReference>
<evidence type="ECO:0000256" key="10">
    <source>
        <dbReference type="ARBA" id="ARBA00022989"/>
    </source>
</evidence>
<keyword evidence="8" id="KW-0418">Kinase</keyword>
<dbReference type="AlphaFoldDB" id="A0A0F9MC76"/>
<dbReference type="InterPro" id="IPR004358">
    <property type="entry name" value="Sig_transdc_His_kin-like_C"/>
</dbReference>
<evidence type="ECO:0000256" key="3">
    <source>
        <dbReference type="ARBA" id="ARBA00012438"/>
    </source>
</evidence>
<dbReference type="Gene3D" id="3.30.565.10">
    <property type="entry name" value="Histidine kinase-like ATPase, C-terminal domain"/>
    <property type="match status" value="1"/>
</dbReference>
<keyword evidence="5" id="KW-0808">Transferase</keyword>
<organism evidence="15">
    <name type="scientific">marine sediment metagenome</name>
    <dbReference type="NCBI Taxonomy" id="412755"/>
    <lineage>
        <taxon>unclassified sequences</taxon>
        <taxon>metagenomes</taxon>
        <taxon>ecological metagenomes</taxon>
    </lineage>
</organism>
<evidence type="ECO:0000256" key="9">
    <source>
        <dbReference type="ARBA" id="ARBA00022840"/>
    </source>
</evidence>
<dbReference type="CDD" id="cd00082">
    <property type="entry name" value="HisKA"/>
    <property type="match status" value="1"/>
</dbReference>
<evidence type="ECO:0000259" key="14">
    <source>
        <dbReference type="PROSITE" id="PS50113"/>
    </source>
</evidence>
<dbReference type="InterPro" id="IPR005467">
    <property type="entry name" value="His_kinase_dom"/>
</dbReference>
<comment type="catalytic activity">
    <reaction evidence="1">
        <text>ATP + protein L-histidine = ADP + protein N-phospho-L-histidine.</text>
        <dbReference type="EC" id="2.7.13.3"/>
    </reaction>
</comment>
<evidence type="ECO:0000256" key="2">
    <source>
        <dbReference type="ARBA" id="ARBA00004141"/>
    </source>
</evidence>
<dbReference type="InterPro" id="IPR003661">
    <property type="entry name" value="HisK_dim/P_dom"/>
</dbReference>
<dbReference type="Pfam" id="PF02518">
    <property type="entry name" value="HATPase_c"/>
    <property type="match status" value="1"/>
</dbReference>
<dbReference type="InterPro" id="IPR036890">
    <property type="entry name" value="HATPase_C_sf"/>
</dbReference>
<dbReference type="InterPro" id="IPR000700">
    <property type="entry name" value="PAS-assoc_C"/>
</dbReference>
<dbReference type="InterPro" id="IPR035965">
    <property type="entry name" value="PAS-like_dom_sf"/>
</dbReference>
<evidence type="ECO:0000256" key="1">
    <source>
        <dbReference type="ARBA" id="ARBA00000085"/>
    </source>
</evidence>
<reference evidence="15" key="1">
    <citation type="journal article" date="2015" name="Nature">
        <title>Complex archaea that bridge the gap between prokaryotes and eukaryotes.</title>
        <authorList>
            <person name="Spang A."/>
            <person name="Saw J.H."/>
            <person name="Jorgensen S.L."/>
            <person name="Zaremba-Niedzwiedzka K."/>
            <person name="Martijn J."/>
            <person name="Lind A.E."/>
            <person name="van Eijk R."/>
            <person name="Schleper C."/>
            <person name="Guy L."/>
            <person name="Ettema T.J."/>
        </authorList>
    </citation>
    <scope>NUCLEOTIDE SEQUENCE</scope>
</reference>
<dbReference type="SMART" id="SM00387">
    <property type="entry name" value="HATPase_c"/>
    <property type="match status" value="1"/>
</dbReference>
<dbReference type="PANTHER" id="PTHR42878">
    <property type="entry name" value="TWO-COMPONENT HISTIDINE KINASE"/>
    <property type="match status" value="1"/>
</dbReference>
<dbReference type="Pfam" id="PF13426">
    <property type="entry name" value="PAS_9"/>
    <property type="match status" value="1"/>
</dbReference>
<dbReference type="EC" id="2.7.13.3" evidence="3"/>
<keyword evidence="4" id="KW-0597">Phosphoprotein</keyword>
<evidence type="ECO:0000259" key="13">
    <source>
        <dbReference type="PROSITE" id="PS50109"/>
    </source>
</evidence>
<keyword evidence="11" id="KW-0902">Two-component regulatory system</keyword>
<dbReference type="InterPro" id="IPR003594">
    <property type="entry name" value="HATPase_dom"/>
</dbReference>
<evidence type="ECO:0000313" key="15">
    <source>
        <dbReference type="EMBL" id="KKN04995.1"/>
    </source>
</evidence>
<dbReference type="GO" id="GO:0030295">
    <property type="term" value="F:protein kinase activator activity"/>
    <property type="evidence" value="ECO:0007669"/>
    <property type="project" value="TreeGrafter"/>
</dbReference>
<feature type="domain" description="Histidine kinase" evidence="13">
    <location>
        <begin position="232"/>
        <end position="451"/>
    </location>
</feature>
<dbReference type="InterPro" id="IPR036097">
    <property type="entry name" value="HisK_dim/P_sf"/>
</dbReference>
<protein>
    <recommendedName>
        <fullName evidence="3">histidine kinase</fullName>
        <ecNumber evidence="3">2.7.13.3</ecNumber>
    </recommendedName>
</protein>
<evidence type="ECO:0000256" key="5">
    <source>
        <dbReference type="ARBA" id="ARBA00022679"/>
    </source>
</evidence>
<feature type="domain" description="PAC" evidence="14">
    <location>
        <begin position="35"/>
        <end position="87"/>
    </location>
</feature>
<comment type="caution">
    <text evidence="15">The sequence shown here is derived from an EMBL/GenBank/DDBJ whole genome shotgun (WGS) entry which is preliminary data.</text>
</comment>
<evidence type="ECO:0000256" key="11">
    <source>
        <dbReference type="ARBA" id="ARBA00023012"/>
    </source>
</evidence>
<proteinExistence type="predicted"/>
<dbReference type="PRINTS" id="PR00344">
    <property type="entry name" value="BCTRLSENSOR"/>
</dbReference>
<evidence type="ECO:0000256" key="12">
    <source>
        <dbReference type="ARBA" id="ARBA00023136"/>
    </source>
</evidence>
<keyword evidence="6" id="KW-0812">Transmembrane</keyword>
<feature type="non-terminal residue" evidence="15">
    <location>
        <position position="1"/>
    </location>
</feature>
<dbReference type="InterPro" id="IPR050351">
    <property type="entry name" value="BphY/WalK/GraS-like"/>
</dbReference>
<keyword evidence="10" id="KW-1133">Transmembrane helix</keyword>
<evidence type="ECO:0000256" key="4">
    <source>
        <dbReference type="ARBA" id="ARBA00022553"/>
    </source>
</evidence>
<dbReference type="InterPro" id="IPR000014">
    <property type="entry name" value="PAS"/>
</dbReference>
<dbReference type="SUPFAM" id="SSF47384">
    <property type="entry name" value="Homodimeric domain of signal transducing histidine kinase"/>
    <property type="match status" value="1"/>
</dbReference>
<dbReference type="GO" id="GO:0000155">
    <property type="term" value="F:phosphorelay sensor kinase activity"/>
    <property type="evidence" value="ECO:0007669"/>
    <property type="project" value="InterPro"/>
</dbReference>
<evidence type="ECO:0000256" key="7">
    <source>
        <dbReference type="ARBA" id="ARBA00022741"/>
    </source>
</evidence>
<dbReference type="SUPFAM" id="SSF55785">
    <property type="entry name" value="PYP-like sensor domain (PAS domain)"/>
    <property type="match status" value="1"/>
</dbReference>
<keyword evidence="12" id="KW-0472">Membrane</keyword>
<dbReference type="NCBIfam" id="TIGR00229">
    <property type="entry name" value="sensory_box"/>
    <property type="match status" value="1"/>
</dbReference>
<gene>
    <name evidence="15" type="ORF">LCGC14_1091750</name>
</gene>
<accession>A0A0F9MC76</accession>
<evidence type="ECO:0000256" key="6">
    <source>
        <dbReference type="ARBA" id="ARBA00022692"/>
    </source>
</evidence>
<dbReference type="GO" id="GO:0000156">
    <property type="term" value="F:phosphorelay response regulator activity"/>
    <property type="evidence" value="ECO:0007669"/>
    <property type="project" value="TreeGrafter"/>
</dbReference>
<dbReference type="PROSITE" id="PS50109">
    <property type="entry name" value="HIS_KIN"/>
    <property type="match status" value="1"/>
</dbReference>
<dbReference type="PROSITE" id="PS50113">
    <property type="entry name" value="PAC"/>
    <property type="match status" value="1"/>
</dbReference>
<dbReference type="SUPFAM" id="SSF55874">
    <property type="entry name" value="ATPase domain of HSP90 chaperone/DNA topoisomerase II/histidine kinase"/>
    <property type="match status" value="1"/>
</dbReference>
<keyword evidence="7" id="KW-0547">Nucleotide-binding</keyword>
<comment type="subcellular location">
    <subcellularLocation>
        <location evidence="2">Membrane</location>
        <topology evidence="2">Multi-pass membrane protein</topology>
    </subcellularLocation>
</comment>
<dbReference type="PANTHER" id="PTHR42878:SF7">
    <property type="entry name" value="SENSOR HISTIDINE KINASE GLRK"/>
    <property type="match status" value="1"/>
</dbReference>
<evidence type="ECO:0000256" key="8">
    <source>
        <dbReference type="ARBA" id="ARBA00022777"/>
    </source>
</evidence>